<proteinExistence type="predicted"/>
<protein>
    <submittedName>
        <fullName evidence="1">26257_t:CDS:1</fullName>
    </submittedName>
</protein>
<accession>A0ACA9RD05</accession>
<keyword evidence="2" id="KW-1185">Reference proteome</keyword>
<reference evidence="1" key="1">
    <citation type="submission" date="2021-06" db="EMBL/GenBank/DDBJ databases">
        <authorList>
            <person name="Kallberg Y."/>
            <person name="Tangrot J."/>
            <person name="Rosling A."/>
        </authorList>
    </citation>
    <scope>NUCLEOTIDE SEQUENCE</scope>
    <source>
        <strain evidence="1">MA461A</strain>
    </source>
</reference>
<evidence type="ECO:0000313" key="1">
    <source>
        <dbReference type="EMBL" id="CAG8786420.1"/>
    </source>
</evidence>
<organism evidence="1 2">
    <name type="scientific">Racocetra persica</name>
    <dbReference type="NCBI Taxonomy" id="160502"/>
    <lineage>
        <taxon>Eukaryota</taxon>
        <taxon>Fungi</taxon>
        <taxon>Fungi incertae sedis</taxon>
        <taxon>Mucoromycota</taxon>
        <taxon>Glomeromycotina</taxon>
        <taxon>Glomeromycetes</taxon>
        <taxon>Diversisporales</taxon>
        <taxon>Gigasporaceae</taxon>
        <taxon>Racocetra</taxon>
    </lineage>
</organism>
<dbReference type="EMBL" id="CAJVQC010048597">
    <property type="protein sequence ID" value="CAG8786420.1"/>
    <property type="molecule type" value="Genomic_DNA"/>
</dbReference>
<comment type="caution">
    <text evidence="1">The sequence shown here is derived from an EMBL/GenBank/DDBJ whole genome shotgun (WGS) entry which is preliminary data.</text>
</comment>
<sequence length="47" mass="5549">NMAYDTTQYYPIWQEKSEKKRESNVKNKKRNLTSILNENGSNPAIFV</sequence>
<evidence type="ECO:0000313" key="2">
    <source>
        <dbReference type="Proteomes" id="UP000789920"/>
    </source>
</evidence>
<name>A0ACA9RD05_9GLOM</name>
<feature type="non-terminal residue" evidence="1">
    <location>
        <position position="1"/>
    </location>
</feature>
<dbReference type="Proteomes" id="UP000789920">
    <property type="component" value="Unassembled WGS sequence"/>
</dbReference>
<gene>
    <name evidence="1" type="ORF">RPERSI_LOCUS18379</name>
</gene>
<feature type="non-terminal residue" evidence="1">
    <location>
        <position position="47"/>
    </location>
</feature>